<evidence type="ECO:0000313" key="3">
    <source>
        <dbReference type="Proteomes" id="UP001153076"/>
    </source>
</evidence>
<evidence type="ECO:0000313" key="2">
    <source>
        <dbReference type="EMBL" id="KAJ8440946.1"/>
    </source>
</evidence>
<feature type="compositionally biased region" description="Basic and acidic residues" evidence="1">
    <location>
        <begin position="66"/>
        <end position="75"/>
    </location>
</feature>
<name>A0A9Q1KDM7_9CARY</name>
<accession>A0A9Q1KDM7</accession>
<dbReference type="AlphaFoldDB" id="A0A9Q1KDM7"/>
<gene>
    <name evidence="2" type="ORF">Cgig2_020488</name>
</gene>
<sequence>MEGGREKEREDEAVEEEKNVEVIRNVRTEDSGYDDYRVPNVSLKNIEVDNVDFVEQDANKKKKASSSKEGKEKPTKRIKSKVGIQSRLDRIVEAAESFVPHFTATSVSNDIPGCTITECMNLLKTLPFVELGSELYMLGARLFIKRQYREMFIVLEDNGVRFAWLEDELELIKEGKCTFRR</sequence>
<dbReference type="OrthoDB" id="683049at2759"/>
<dbReference type="Proteomes" id="UP001153076">
    <property type="component" value="Unassembled WGS sequence"/>
</dbReference>
<proteinExistence type="predicted"/>
<keyword evidence="3" id="KW-1185">Reference proteome</keyword>
<organism evidence="2 3">
    <name type="scientific">Carnegiea gigantea</name>
    <dbReference type="NCBI Taxonomy" id="171969"/>
    <lineage>
        <taxon>Eukaryota</taxon>
        <taxon>Viridiplantae</taxon>
        <taxon>Streptophyta</taxon>
        <taxon>Embryophyta</taxon>
        <taxon>Tracheophyta</taxon>
        <taxon>Spermatophyta</taxon>
        <taxon>Magnoliopsida</taxon>
        <taxon>eudicotyledons</taxon>
        <taxon>Gunneridae</taxon>
        <taxon>Pentapetalae</taxon>
        <taxon>Caryophyllales</taxon>
        <taxon>Cactineae</taxon>
        <taxon>Cactaceae</taxon>
        <taxon>Cactoideae</taxon>
        <taxon>Echinocereeae</taxon>
        <taxon>Carnegiea</taxon>
    </lineage>
</organism>
<dbReference type="PANTHER" id="PTHR47851">
    <property type="entry name" value="OS06G0588700 PROTEIN-RELATED"/>
    <property type="match status" value="1"/>
</dbReference>
<comment type="caution">
    <text evidence="2">The sequence shown here is derived from an EMBL/GenBank/DDBJ whole genome shotgun (WGS) entry which is preliminary data.</text>
</comment>
<feature type="region of interest" description="Disordered" evidence="1">
    <location>
        <begin position="57"/>
        <end position="79"/>
    </location>
</feature>
<protein>
    <submittedName>
        <fullName evidence="2">Uncharacterized protein</fullName>
    </submittedName>
</protein>
<evidence type="ECO:0000256" key="1">
    <source>
        <dbReference type="SAM" id="MobiDB-lite"/>
    </source>
</evidence>
<dbReference type="EMBL" id="JAKOGI010000181">
    <property type="protein sequence ID" value="KAJ8440946.1"/>
    <property type="molecule type" value="Genomic_DNA"/>
</dbReference>
<reference evidence="2" key="1">
    <citation type="submission" date="2022-04" db="EMBL/GenBank/DDBJ databases">
        <title>Carnegiea gigantea Genome sequencing and assembly v2.</title>
        <authorList>
            <person name="Copetti D."/>
            <person name="Sanderson M.J."/>
            <person name="Burquez A."/>
            <person name="Wojciechowski M.F."/>
        </authorList>
    </citation>
    <scope>NUCLEOTIDE SEQUENCE</scope>
    <source>
        <strain evidence="2">SGP5-SGP5p</strain>
        <tissue evidence="2">Aerial part</tissue>
    </source>
</reference>
<dbReference type="PANTHER" id="PTHR47851:SF7">
    <property type="entry name" value="MYB_SANT-LIKE DOMAIN-CONTAINING PROTEIN"/>
    <property type="match status" value="1"/>
</dbReference>